<feature type="active site" description="Proton donor/acceptor" evidence="7">
    <location>
        <position position="325"/>
    </location>
</feature>
<feature type="signal peptide" evidence="9">
    <location>
        <begin position="1"/>
        <end position="25"/>
    </location>
</feature>
<dbReference type="RefSeq" id="WP_428837761.1">
    <property type="nucleotide sequence ID" value="NZ_BAAABY010000044.1"/>
</dbReference>
<dbReference type="EMBL" id="BAAABY010000044">
    <property type="protein sequence ID" value="GAA0486300.1"/>
    <property type="molecule type" value="Genomic_DNA"/>
</dbReference>
<evidence type="ECO:0000256" key="6">
    <source>
        <dbReference type="ARBA" id="ARBA00023316"/>
    </source>
</evidence>
<evidence type="ECO:0000259" key="10">
    <source>
        <dbReference type="PROSITE" id="PS52029"/>
    </source>
</evidence>
<keyword evidence="12" id="KW-1185">Reference proteome</keyword>
<sequence length="405" mass="44064">MTNRSLTYRTIRRPWTAAVPLLAGAALLTGCQGTGGWLSDAPPSPADAVRVHPDDGAHGVPADHRIEVRVPDGRLERVEVTRAGDTGSEPVPGRLTSDGRGWRSAGTPLALASRYTVEAVALDGHGRRTARHTTFTTYVPEHRIVGFFRPEHRSTVGTGMIVSFDFNRPVRDRAAVERAVTVTARPEVTVAPHWFGDRRLDFRPRAPWRPGTEVTMALRLRDVRAAPGVYGIQHKTVRFRIGRDRTSVVDATAHTLTVRSAGRPVATLPVTAGDQDNPTYNGRMVILERHPMTRMDGGTVGFGGEYDIPDVPHALRLTTSGTFLHGNYWASRNTFGVANTSHGCIGLRDEQGGSPDTPAGWFYRTSLIGDLVEVIRSPEATVAPDNGLGGWNMPWRAWLRGSAAG</sequence>
<organism evidence="11 12">
    <name type="scientific">Streptomyces olivaceiscleroticus</name>
    <dbReference type="NCBI Taxonomy" id="68245"/>
    <lineage>
        <taxon>Bacteria</taxon>
        <taxon>Bacillati</taxon>
        <taxon>Actinomycetota</taxon>
        <taxon>Actinomycetes</taxon>
        <taxon>Kitasatosporales</taxon>
        <taxon>Streptomycetaceae</taxon>
        <taxon>Streptomyces</taxon>
    </lineage>
</organism>
<dbReference type="InterPro" id="IPR005490">
    <property type="entry name" value="LD_TPept_cat_dom"/>
</dbReference>
<evidence type="ECO:0000313" key="11">
    <source>
        <dbReference type="EMBL" id="GAA0486300.1"/>
    </source>
</evidence>
<protein>
    <submittedName>
        <fullName evidence="11">Ig-like domain-containing protein</fullName>
    </submittedName>
</protein>
<keyword evidence="4 7" id="KW-0573">Peptidoglycan synthesis</keyword>
<dbReference type="CDD" id="cd16913">
    <property type="entry name" value="YkuD_like"/>
    <property type="match status" value="1"/>
</dbReference>
<evidence type="ECO:0000256" key="1">
    <source>
        <dbReference type="ARBA" id="ARBA00004752"/>
    </source>
</evidence>
<dbReference type="Gene3D" id="2.40.440.10">
    <property type="entry name" value="L,D-transpeptidase catalytic domain-like"/>
    <property type="match status" value="1"/>
</dbReference>
<keyword evidence="5" id="KW-0012">Acyltransferase</keyword>
<dbReference type="InterPro" id="IPR050979">
    <property type="entry name" value="LD-transpeptidase"/>
</dbReference>
<evidence type="ECO:0000256" key="3">
    <source>
        <dbReference type="ARBA" id="ARBA00022960"/>
    </source>
</evidence>
<keyword evidence="2" id="KW-0808">Transferase</keyword>
<dbReference type="Pfam" id="PF17964">
    <property type="entry name" value="Big_10"/>
    <property type="match status" value="1"/>
</dbReference>
<evidence type="ECO:0000256" key="7">
    <source>
        <dbReference type="PROSITE-ProRule" id="PRU01373"/>
    </source>
</evidence>
<comment type="pathway">
    <text evidence="1 7">Cell wall biogenesis; peptidoglycan biosynthesis.</text>
</comment>
<dbReference type="Proteomes" id="UP001500909">
    <property type="component" value="Unassembled WGS sequence"/>
</dbReference>
<feature type="chain" id="PRO_5045433241" evidence="9">
    <location>
        <begin position="26"/>
        <end position="405"/>
    </location>
</feature>
<dbReference type="PANTHER" id="PTHR30582:SF2">
    <property type="entry name" value="L,D-TRANSPEPTIDASE YCIB-RELATED"/>
    <property type="match status" value="1"/>
</dbReference>
<dbReference type="Pfam" id="PF03734">
    <property type="entry name" value="YkuD"/>
    <property type="match status" value="1"/>
</dbReference>
<dbReference type="PROSITE" id="PS51257">
    <property type="entry name" value="PROKAR_LIPOPROTEIN"/>
    <property type="match status" value="1"/>
</dbReference>
<reference evidence="12" key="1">
    <citation type="journal article" date="2019" name="Int. J. Syst. Evol. Microbiol.">
        <title>The Global Catalogue of Microorganisms (GCM) 10K type strain sequencing project: providing services to taxonomists for standard genome sequencing and annotation.</title>
        <authorList>
            <consortium name="The Broad Institute Genomics Platform"/>
            <consortium name="The Broad Institute Genome Sequencing Center for Infectious Disease"/>
            <person name="Wu L."/>
            <person name="Ma J."/>
        </authorList>
    </citation>
    <scope>NUCLEOTIDE SEQUENCE [LARGE SCALE GENOMIC DNA]</scope>
    <source>
        <strain evidence="12">JCM 4805</strain>
    </source>
</reference>
<name>A0ABP3KSJ6_9ACTN</name>
<evidence type="ECO:0000313" key="12">
    <source>
        <dbReference type="Proteomes" id="UP001500909"/>
    </source>
</evidence>
<evidence type="ECO:0000256" key="8">
    <source>
        <dbReference type="SAM" id="MobiDB-lite"/>
    </source>
</evidence>
<feature type="active site" description="Nucleophile" evidence="7">
    <location>
        <position position="344"/>
    </location>
</feature>
<feature type="region of interest" description="Disordered" evidence="8">
    <location>
        <begin position="80"/>
        <end position="102"/>
    </location>
</feature>
<dbReference type="PANTHER" id="PTHR30582">
    <property type="entry name" value="L,D-TRANSPEPTIDASE"/>
    <property type="match status" value="1"/>
</dbReference>
<evidence type="ECO:0000256" key="5">
    <source>
        <dbReference type="ARBA" id="ARBA00023315"/>
    </source>
</evidence>
<gene>
    <name evidence="11" type="ORF">GCM10010361_58980</name>
</gene>
<dbReference type="PROSITE" id="PS52029">
    <property type="entry name" value="LD_TPASE"/>
    <property type="match status" value="1"/>
</dbReference>
<dbReference type="InterPro" id="IPR038063">
    <property type="entry name" value="Transpep_catalytic_dom"/>
</dbReference>
<dbReference type="Gene3D" id="2.60.40.3780">
    <property type="match status" value="1"/>
</dbReference>
<dbReference type="Gene3D" id="2.60.40.3710">
    <property type="match status" value="1"/>
</dbReference>
<feature type="domain" description="L,D-TPase catalytic" evidence="10">
    <location>
        <begin position="245"/>
        <end position="375"/>
    </location>
</feature>
<proteinExistence type="predicted"/>
<dbReference type="InterPro" id="IPR041280">
    <property type="entry name" value="Big_10"/>
</dbReference>
<comment type="caution">
    <text evidence="11">The sequence shown here is derived from an EMBL/GenBank/DDBJ whole genome shotgun (WGS) entry which is preliminary data.</text>
</comment>
<dbReference type="SUPFAM" id="SSF141523">
    <property type="entry name" value="L,D-transpeptidase catalytic domain-like"/>
    <property type="match status" value="1"/>
</dbReference>
<keyword evidence="6 7" id="KW-0961">Cell wall biogenesis/degradation</keyword>
<keyword evidence="9" id="KW-0732">Signal</keyword>
<evidence type="ECO:0000256" key="9">
    <source>
        <dbReference type="SAM" id="SignalP"/>
    </source>
</evidence>
<evidence type="ECO:0000256" key="2">
    <source>
        <dbReference type="ARBA" id="ARBA00022679"/>
    </source>
</evidence>
<keyword evidence="3 7" id="KW-0133">Cell shape</keyword>
<accession>A0ABP3KSJ6</accession>
<evidence type="ECO:0000256" key="4">
    <source>
        <dbReference type="ARBA" id="ARBA00022984"/>
    </source>
</evidence>